<sequence>MILGYYPFGLKHKGYNDLVSANVNSQASKYKYNGKELEEALGYDMHEYEARHYDAALGRFVKIDPLAEDYSFQSTYAYAVNDPIRFIDKLGMGPDDIIVQNINGEELGRIVLPGEDQVIVLPTDQTLPEPIVVDPEINLENLPDSPDAVGLSFEYSVTLGGGFTVGTDIVHFLDGEDAGNTYQFGKIGATIGIDAEIGAAGTVSYFNEEANTDLKNAKGMEGHSAGYAGGFAISGEYEWSNQDNAKGELYPGHKSTTTWETYSVGGGLGVEAGVKMFWNYSTILFNGPILSKNDN</sequence>
<keyword evidence="2" id="KW-1185">Reference proteome</keyword>
<dbReference type="NCBIfam" id="TIGR03696">
    <property type="entry name" value="Rhs_assc_core"/>
    <property type="match status" value="1"/>
</dbReference>
<dbReference type="InterPro" id="IPR022385">
    <property type="entry name" value="Rhs_assc_core"/>
</dbReference>
<evidence type="ECO:0000313" key="2">
    <source>
        <dbReference type="Proteomes" id="UP001138894"/>
    </source>
</evidence>
<name>A0A9X1FCZ9_9FLAO</name>
<dbReference type="EMBL" id="JAGSPD010000033">
    <property type="protein sequence ID" value="MBV7270738.1"/>
    <property type="molecule type" value="Genomic_DNA"/>
</dbReference>
<organism evidence="1 2">
    <name type="scientific">Winogradskyella luteola</name>
    <dbReference type="NCBI Taxonomy" id="2828330"/>
    <lineage>
        <taxon>Bacteria</taxon>
        <taxon>Pseudomonadati</taxon>
        <taxon>Bacteroidota</taxon>
        <taxon>Flavobacteriia</taxon>
        <taxon>Flavobacteriales</taxon>
        <taxon>Flavobacteriaceae</taxon>
        <taxon>Winogradskyella</taxon>
    </lineage>
</organism>
<evidence type="ECO:0000313" key="1">
    <source>
        <dbReference type="EMBL" id="MBV7270738.1"/>
    </source>
</evidence>
<dbReference type="Proteomes" id="UP001138894">
    <property type="component" value="Unassembled WGS sequence"/>
</dbReference>
<dbReference type="PANTHER" id="PTHR32305">
    <property type="match status" value="1"/>
</dbReference>
<comment type="caution">
    <text evidence="1">The sequence shown here is derived from an EMBL/GenBank/DDBJ whole genome shotgun (WGS) entry which is preliminary data.</text>
</comment>
<gene>
    <name evidence="1" type="ORF">KCG49_16260</name>
</gene>
<dbReference type="InterPro" id="IPR050708">
    <property type="entry name" value="T6SS_VgrG/RHS"/>
</dbReference>
<proteinExistence type="predicted"/>
<protein>
    <submittedName>
        <fullName evidence="1">RHS repeat-associated core domain-containing protein</fullName>
    </submittedName>
</protein>
<accession>A0A9X1FCZ9</accession>
<dbReference type="PANTHER" id="PTHR32305:SF15">
    <property type="entry name" value="PROTEIN RHSA-RELATED"/>
    <property type="match status" value="1"/>
</dbReference>
<reference evidence="1" key="1">
    <citation type="submission" date="2021-04" db="EMBL/GenBank/DDBJ databases">
        <authorList>
            <person name="Pira H."/>
            <person name="Risdian C."/>
            <person name="Wink J."/>
        </authorList>
    </citation>
    <scope>NUCLEOTIDE SEQUENCE</scope>
    <source>
        <strain evidence="1">WHY3</strain>
    </source>
</reference>
<dbReference type="AlphaFoldDB" id="A0A9X1FCZ9"/>